<evidence type="ECO:0000313" key="2">
    <source>
        <dbReference type="EMBL" id="EME44767.1"/>
    </source>
</evidence>
<organism evidence="2 3">
    <name type="scientific">Dothistroma septosporum (strain NZE10 / CBS 128990)</name>
    <name type="common">Red band needle blight fungus</name>
    <name type="synonym">Mycosphaerella pini</name>
    <dbReference type="NCBI Taxonomy" id="675120"/>
    <lineage>
        <taxon>Eukaryota</taxon>
        <taxon>Fungi</taxon>
        <taxon>Dikarya</taxon>
        <taxon>Ascomycota</taxon>
        <taxon>Pezizomycotina</taxon>
        <taxon>Dothideomycetes</taxon>
        <taxon>Dothideomycetidae</taxon>
        <taxon>Mycosphaerellales</taxon>
        <taxon>Mycosphaerellaceae</taxon>
        <taxon>Dothistroma</taxon>
    </lineage>
</organism>
<dbReference type="AlphaFoldDB" id="N1PMY9"/>
<dbReference type="HOGENOM" id="CLU_2073091_0_0_1"/>
<evidence type="ECO:0000313" key="3">
    <source>
        <dbReference type="Proteomes" id="UP000016933"/>
    </source>
</evidence>
<feature type="region of interest" description="Disordered" evidence="1">
    <location>
        <begin position="94"/>
        <end position="118"/>
    </location>
</feature>
<reference evidence="2 3" key="2">
    <citation type="journal article" date="2012" name="PLoS Pathog.">
        <title>Diverse lifestyles and strategies of plant pathogenesis encoded in the genomes of eighteen Dothideomycetes fungi.</title>
        <authorList>
            <person name="Ohm R.A."/>
            <person name="Feau N."/>
            <person name="Henrissat B."/>
            <person name="Schoch C.L."/>
            <person name="Horwitz B.A."/>
            <person name="Barry K.W."/>
            <person name="Condon B.J."/>
            <person name="Copeland A.C."/>
            <person name="Dhillon B."/>
            <person name="Glaser F."/>
            <person name="Hesse C.N."/>
            <person name="Kosti I."/>
            <person name="LaButti K."/>
            <person name="Lindquist E.A."/>
            <person name="Lucas S."/>
            <person name="Salamov A.A."/>
            <person name="Bradshaw R.E."/>
            <person name="Ciuffetti L."/>
            <person name="Hamelin R.C."/>
            <person name="Kema G.H.J."/>
            <person name="Lawrence C."/>
            <person name="Scott J.A."/>
            <person name="Spatafora J.W."/>
            <person name="Turgeon B.G."/>
            <person name="de Wit P.J.G.M."/>
            <person name="Zhong S."/>
            <person name="Goodwin S.B."/>
            <person name="Grigoriev I.V."/>
        </authorList>
    </citation>
    <scope>NUCLEOTIDE SEQUENCE [LARGE SCALE GENOMIC DNA]</scope>
    <source>
        <strain evidence="3">NZE10 / CBS 128990</strain>
    </source>
</reference>
<name>N1PMY9_DOTSN</name>
<gene>
    <name evidence="2" type="ORF">DOTSEDRAFT_152792</name>
</gene>
<evidence type="ECO:0000256" key="1">
    <source>
        <dbReference type="SAM" id="MobiDB-lite"/>
    </source>
</evidence>
<dbReference type="EMBL" id="KB446539">
    <property type="protein sequence ID" value="EME44767.1"/>
    <property type="molecule type" value="Genomic_DNA"/>
</dbReference>
<dbReference type="Proteomes" id="UP000016933">
    <property type="component" value="Unassembled WGS sequence"/>
</dbReference>
<keyword evidence="3" id="KW-1185">Reference proteome</keyword>
<proteinExistence type="predicted"/>
<accession>N1PMY9</accession>
<protein>
    <submittedName>
        <fullName evidence="2">Uncharacterized protein</fullName>
    </submittedName>
</protein>
<sequence>MHMYRLVGNTSNLIRLSSWRSRVRYRCSECSSDPQLEYTTIQSFGSSAMRDKAAAQSNISSSAADTTCPNDHLVLCLLSSCNSSPIKLTTAASNLAAGQPDSSKQRWRGCSRINSSTH</sequence>
<reference evidence="3" key="1">
    <citation type="journal article" date="2012" name="PLoS Genet.">
        <title>The genomes of the fungal plant pathogens Cladosporium fulvum and Dothistroma septosporum reveal adaptation to different hosts and lifestyles but also signatures of common ancestry.</title>
        <authorList>
            <person name="de Wit P.J.G.M."/>
            <person name="van der Burgt A."/>
            <person name="Oekmen B."/>
            <person name="Stergiopoulos I."/>
            <person name="Abd-Elsalam K.A."/>
            <person name="Aerts A.L."/>
            <person name="Bahkali A.H."/>
            <person name="Beenen H.G."/>
            <person name="Chettri P."/>
            <person name="Cox M.P."/>
            <person name="Datema E."/>
            <person name="de Vries R.P."/>
            <person name="Dhillon B."/>
            <person name="Ganley A.R."/>
            <person name="Griffiths S.A."/>
            <person name="Guo Y."/>
            <person name="Hamelin R.C."/>
            <person name="Henrissat B."/>
            <person name="Kabir M.S."/>
            <person name="Jashni M.K."/>
            <person name="Kema G."/>
            <person name="Klaubauf S."/>
            <person name="Lapidus A."/>
            <person name="Levasseur A."/>
            <person name="Lindquist E."/>
            <person name="Mehrabi R."/>
            <person name="Ohm R.A."/>
            <person name="Owen T.J."/>
            <person name="Salamov A."/>
            <person name="Schwelm A."/>
            <person name="Schijlen E."/>
            <person name="Sun H."/>
            <person name="van den Burg H.A."/>
            <person name="van Ham R.C.H.J."/>
            <person name="Zhang S."/>
            <person name="Goodwin S.B."/>
            <person name="Grigoriev I.V."/>
            <person name="Collemare J."/>
            <person name="Bradshaw R.E."/>
        </authorList>
    </citation>
    <scope>NUCLEOTIDE SEQUENCE [LARGE SCALE GENOMIC DNA]</scope>
    <source>
        <strain evidence="3">NZE10 / CBS 128990</strain>
    </source>
</reference>